<sequence>MRRATDVMAQRGLAREDPIRLLIVGAGVAGVAVARLLRARGLHPLVVERAGPGGDGGYMLGLMPFVDPVLREIGVHDRYLESSVGMHRYRLHGASGRVLKEYSLDEAIGRFGHYRGIERGQLLGLLGIEAIPVAYRTTLTGLHQEADRVHVTLAEQGKRLDLEFDAVIAADGLHSATRSLLLDPGQVHSYDTGWGGWVAWTHADTHTDDGCGAYEEIWGAGSFIGLYPVRDRIGVFVGGPHDATAEGPAAFAERVRRTLRTLDGRCARALRAVADTPDAYYWNMSDVRASPWTTGRVALLGDAAAGFLPTAGVGAAMAMESAAVLAEELGATGAASIPRALSTYERTQRPRVETAQNNSRRLARLMFQRGRLITGARDVVTRFVGVNTALGPIRTLLEQRPPSMP</sequence>
<keyword evidence="1" id="KW-0472">Membrane</keyword>
<dbReference type="PANTHER" id="PTHR46865:SF8">
    <property type="entry name" value="POSSIBLE OXIDOREDUCTASE"/>
    <property type="match status" value="1"/>
</dbReference>
<dbReference type="InterPro" id="IPR036188">
    <property type="entry name" value="FAD/NAD-bd_sf"/>
</dbReference>
<name>A0A1J4PX13_9ACTN</name>
<keyword evidence="1" id="KW-1133">Transmembrane helix</keyword>
<dbReference type="InterPro" id="IPR051704">
    <property type="entry name" value="FAD_aromatic-hydroxylase"/>
</dbReference>
<dbReference type="Gene3D" id="3.50.50.60">
    <property type="entry name" value="FAD/NAD(P)-binding domain"/>
    <property type="match status" value="1"/>
</dbReference>
<protein>
    <submittedName>
        <fullName evidence="3">FAD-binding monooxygenase</fullName>
    </submittedName>
</protein>
<dbReference type="GO" id="GO:0004497">
    <property type="term" value="F:monooxygenase activity"/>
    <property type="evidence" value="ECO:0007669"/>
    <property type="project" value="UniProtKB-KW"/>
</dbReference>
<dbReference type="PRINTS" id="PR00420">
    <property type="entry name" value="RNGMNOXGNASE"/>
</dbReference>
<accession>A0A1J4PX13</accession>
<keyword evidence="3" id="KW-0560">Oxidoreductase</keyword>
<evidence type="ECO:0000313" key="4">
    <source>
        <dbReference type="Proteomes" id="UP000034838"/>
    </source>
</evidence>
<dbReference type="InterPro" id="IPR002938">
    <property type="entry name" value="FAD-bd"/>
</dbReference>
<evidence type="ECO:0000313" key="3">
    <source>
        <dbReference type="EMBL" id="OIK25477.1"/>
    </source>
</evidence>
<feature type="domain" description="FAD-binding" evidence="2">
    <location>
        <begin position="22"/>
        <end position="357"/>
    </location>
</feature>
<dbReference type="AlphaFoldDB" id="A0A1J4PX13"/>
<keyword evidence="3" id="KW-0503">Monooxygenase</keyword>
<dbReference type="OrthoDB" id="3356051at2"/>
<organism evidence="3 4">
    <name type="scientific">Streptomyces malaysiense</name>
    <dbReference type="NCBI Taxonomy" id="1428626"/>
    <lineage>
        <taxon>Bacteria</taxon>
        <taxon>Bacillati</taxon>
        <taxon>Actinomycetota</taxon>
        <taxon>Actinomycetes</taxon>
        <taxon>Kitasatosporales</taxon>
        <taxon>Streptomycetaceae</taxon>
        <taxon>Streptomyces</taxon>
    </lineage>
</organism>
<keyword evidence="1" id="KW-0812">Transmembrane</keyword>
<dbReference type="EMBL" id="LBDA02000052">
    <property type="protein sequence ID" value="OIK25477.1"/>
    <property type="molecule type" value="Genomic_DNA"/>
</dbReference>
<keyword evidence="4" id="KW-1185">Reference proteome</keyword>
<comment type="caution">
    <text evidence="3">The sequence shown here is derived from an EMBL/GenBank/DDBJ whole genome shotgun (WGS) entry which is preliminary data.</text>
</comment>
<dbReference type="PANTHER" id="PTHR46865">
    <property type="entry name" value="OXIDOREDUCTASE-RELATED"/>
    <property type="match status" value="1"/>
</dbReference>
<dbReference type="GO" id="GO:0071949">
    <property type="term" value="F:FAD binding"/>
    <property type="evidence" value="ECO:0007669"/>
    <property type="project" value="InterPro"/>
</dbReference>
<dbReference type="Pfam" id="PF01494">
    <property type="entry name" value="FAD_binding_3"/>
    <property type="match status" value="1"/>
</dbReference>
<dbReference type="SUPFAM" id="SSF51905">
    <property type="entry name" value="FAD/NAD(P)-binding domain"/>
    <property type="match status" value="1"/>
</dbReference>
<dbReference type="Proteomes" id="UP000034838">
    <property type="component" value="Unassembled WGS sequence"/>
</dbReference>
<gene>
    <name evidence="3" type="ORF">VT52_021665</name>
</gene>
<proteinExistence type="predicted"/>
<evidence type="ECO:0000259" key="2">
    <source>
        <dbReference type="Pfam" id="PF01494"/>
    </source>
</evidence>
<evidence type="ECO:0000256" key="1">
    <source>
        <dbReference type="SAM" id="Phobius"/>
    </source>
</evidence>
<feature type="transmembrane region" description="Helical" evidence="1">
    <location>
        <begin position="21"/>
        <end position="37"/>
    </location>
</feature>
<reference evidence="3" key="1">
    <citation type="submission" date="2016-10" db="EMBL/GenBank/DDBJ databases">
        <title>Genome sequence of Streptomyces malaysiense MUSC 136.</title>
        <authorList>
            <person name="Lee L.-H."/>
            <person name="Ser H.-L."/>
        </authorList>
    </citation>
    <scope>NUCLEOTIDE SEQUENCE [LARGE SCALE GENOMIC DNA]</scope>
    <source>
        <strain evidence="3">MUSC 136</strain>
    </source>
</reference>